<evidence type="ECO:0000313" key="3">
    <source>
        <dbReference type="Proteomes" id="UP000587586"/>
    </source>
</evidence>
<sequence length="147" mass="15899">MKRFFLLLSLAAMFCALTAFAQSEVEAPKSCKQCGMDRTMFAHSRMLVVYADGSQAGTCSLHCATRELREHPDKKVAALKVADYDSRALIDAPGATWVIGGEKSGVMTDEAKWAFAGKEAAQSFVKASGGRVAGFQQAWDLAVKEQD</sequence>
<keyword evidence="1" id="KW-0732">Signal</keyword>
<dbReference type="AlphaFoldDB" id="A0A6V8NBG8"/>
<dbReference type="InterPro" id="IPR008719">
    <property type="entry name" value="N2O_reductase_NosL"/>
</dbReference>
<name>A0A6V8NBG8_9BACT</name>
<dbReference type="EMBL" id="BLXZ01000007">
    <property type="protein sequence ID" value="GFO69790.1"/>
    <property type="molecule type" value="Genomic_DNA"/>
</dbReference>
<gene>
    <name evidence="2" type="ORF">GMLC_33690</name>
</gene>
<dbReference type="PANTHER" id="PTHR41247">
    <property type="entry name" value="HTH-TYPE TRANSCRIPTIONAL REPRESSOR YCNK"/>
    <property type="match status" value="1"/>
</dbReference>
<comment type="caution">
    <text evidence="2">The sequence shown here is derived from an EMBL/GenBank/DDBJ whole genome shotgun (WGS) entry which is preliminary data.</text>
</comment>
<dbReference type="RefSeq" id="WP_183362374.1">
    <property type="nucleotide sequence ID" value="NZ_BLXZ01000007.1"/>
</dbReference>
<feature type="signal peptide" evidence="1">
    <location>
        <begin position="1"/>
        <end position="21"/>
    </location>
</feature>
<evidence type="ECO:0000256" key="1">
    <source>
        <dbReference type="SAM" id="SignalP"/>
    </source>
</evidence>
<protein>
    <submittedName>
        <fullName evidence="2">NosL family protein</fullName>
    </submittedName>
</protein>
<feature type="chain" id="PRO_5028308865" evidence="1">
    <location>
        <begin position="22"/>
        <end position="147"/>
    </location>
</feature>
<keyword evidence="3" id="KW-1185">Reference proteome</keyword>
<dbReference type="PANTHER" id="PTHR41247:SF1">
    <property type="entry name" value="HTH-TYPE TRANSCRIPTIONAL REPRESSOR YCNK"/>
    <property type="match status" value="1"/>
</dbReference>
<evidence type="ECO:0000313" key="2">
    <source>
        <dbReference type="EMBL" id="GFO69790.1"/>
    </source>
</evidence>
<organism evidence="2 3">
    <name type="scientific">Geomonas limicola</name>
    <dbReference type="NCBI Taxonomy" id="2740186"/>
    <lineage>
        <taxon>Bacteria</taxon>
        <taxon>Pseudomonadati</taxon>
        <taxon>Thermodesulfobacteriota</taxon>
        <taxon>Desulfuromonadia</taxon>
        <taxon>Geobacterales</taxon>
        <taxon>Geobacteraceae</taxon>
        <taxon>Geomonas</taxon>
    </lineage>
</organism>
<dbReference type="SUPFAM" id="SSF160387">
    <property type="entry name" value="NosL/MerB-like"/>
    <property type="match status" value="1"/>
</dbReference>
<accession>A0A6V8NBG8</accession>
<proteinExistence type="predicted"/>
<dbReference type="Gene3D" id="3.30.70.2050">
    <property type="match status" value="1"/>
</dbReference>
<dbReference type="Proteomes" id="UP000587586">
    <property type="component" value="Unassembled WGS sequence"/>
</dbReference>
<reference evidence="3" key="1">
    <citation type="submission" date="2020-06" db="EMBL/GenBank/DDBJ databases">
        <title>Draft genomic sequecing of Geomonas sp. Red745.</title>
        <authorList>
            <person name="Itoh H."/>
            <person name="Xu Z.X."/>
            <person name="Ushijima N."/>
            <person name="Masuda Y."/>
            <person name="Shiratori Y."/>
            <person name="Senoo K."/>
        </authorList>
    </citation>
    <scope>NUCLEOTIDE SEQUENCE [LARGE SCALE GENOMIC DNA]</scope>
    <source>
        <strain evidence="3">Red745</strain>
    </source>
</reference>
<dbReference type="Pfam" id="PF05573">
    <property type="entry name" value="NosL"/>
    <property type="match status" value="1"/>
</dbReference>